<dbReference type="EMBL" id="CP012333">
    <property type="protein sequence ID" value="AKU93589.1"/>
    <property type="molecule type" value="Genomic_DNA"/>
</dbReference>
<sequence>MRSQDPIGPAFATAIEENLAKLKKRLKLAKRGDPAGIHDARTTIRRLRTALTVMAEANLDRTEMLASEDELHEIERILSKPRAADVLLGMVRKQQRRTREPLSELAEKLEGRSRRARKKARRGLRGVKRVIARLHERSANLADAFVEERSPKNPTKAVPLRISQMTHSALFRRYEAVLAYEGLTRSRDPDVLHHIRTECRRLRYAIELFGRSLPNAKIIVDDLRAIQDRVGKMHDHHVAAGLVGKWVDVGKLDDSPPFVHFVDHEKAKVEALRRRAPPRIEAVLAPRFRQRLEAVLDHRL</sequence>
<dbReference type="PANTHER" id="PTHR39339:SF1">
    <property type="entry name" value="CHAD DOMAIN-CONTAINING PROTEIN"/>
    <property type="match status" value="1"/>
</dbReference>
<dbReference type="Gene3D" id="1.40.20.10">
    <property type="entry name" value="CHAD domain"/>
    <property type="match status" value="1"/>
</dbReference>
<dbReference type="AlphaFoldDB" id="A0A0K1PKF5"/>
<dbReference type="PROSITE" id="PS51708">
    <property type="entry name" value="CHAD"/>
    <property type="match status" value="1"/>
</dbReference>
<dbReference type="KEGG" id="llu:AKJ09_00253"/>
<evidence type="ECO:0000313" key="3">
    <source>
        <dbReference type="Proteomes" id="UP000064967"/>
    </source>
</evidence>
<dbReference type="RefSeq" id="WP_146645295.1">
    <property type="nucleotide sequence ID" value="NZ_CP012333.1"/>
</dbReference>
<reference evidence="2 3" key="1">
    <citation type="submission" date="2015-08" db="EMBL/GenBank/DDBJ databases">
        <authorList>
            <person name="Babu N.S."/>
            <person name="Beckwith C.J."/>
            <person name="Beseler K.G."/>
            <person name="Brison A."/>
            <person name="Carone J.V."/>
            <person name="Caskin T.P."/>
            <person name="Diamond M."/>
            <person name="Durham M.E."/>
            <person name="Foxe J.M."/>
            <person name="Go M."/>
            <person name="Henderson B.A."/>
            <person name="Jones I.B."/>
            <person name="McGettigan J.A."/>
            <person name="Micheletti S.J."/>
            <person name="Nasrallah M.E."/>
            <person name="Ortiz D."/>
            <person name="Piller C.R."/>
            <person name="Privatt S.R."/>
            <person name="Schneider S.L."/>
            <person name="Sharp S."/>
            <person name="Smith T.C."/>
            <person name="Stanton J.D."/>
            <person name="Ullery H.E."/>
            <person name="Wilson R.J."/>
            <person name="Serrano M.G."/>
            <person name="Buck G."/>
            <person name="Lee V."/>
            <person name="Wang Y."/>
            <person name="Carvalho R."/>
            <person name="Voegtly L."/>
            <person name="Shi R."/>
            <person name="Duckworth R."/>
            <person name="Johnson A."/>
            <person name="Loviza R."/>
            <person name="Walstead R."/>
            <person name="Shah Z."/>
            <person name="Kiflezghi M."/>
            <person name="Wade K."/>
            <person name="Ball S.L."/>
            <person name="Bradley K.W."/>
            <person name="Asai D.J."/>
            <person name="Bowman C.A."/>
            <person name="Russell D.A."/>
            <person name="Pope W.H."/>
            <person name="Jacobs-Sera D."/>
            <person name="Hendrix R.W."/>
            <person name="Hatfull G.F."/>
        </authorList>
    </citation>
    <scope>NUCLEOTIDE SEQUENCE [LARGE SCALE GENOMIC DNA]</scope>
    <source>
        <strain evidence="2 3">DSM 27648</strain>
    </source>
</reference>
<keyword evidence="3" id="KW-1185">Reference proteome</keyword>
<protein>
    <submittedName>
        <fullName evidence="2">Adenylate cyclase</fullName>
    </submittedName>
</protein>
<dbReference type="SMART" id="SM00880">
    <property type="entry name" value="CHAD"/>
    <property type="match status" value="1"/>
</dbReference>
<dbReference type="STRING" id="1391654.AKJ09_00253"/>
<proteinExistence type="predicted"/>
<accession>A0A0K1PKF5</accession>
<dbReference type="Proteomes" id="UP000064967">
    <property type="component" value="Chromosome"/>
</dbReference>
<dbReference type="OrthoDB" id="9777271at2"/>
<evidence type="ECO:0000313" key="2">
    <source>
        <dbReference type="EMBL" id="AKU93589.1"/>
    </source>
</evidence>
<dbReference type="PANTHER" id="PTHR39339">
    <property type="entry name" value="SLR1444 PROTEIN"/>
    <property type="match status" value="1"/>
</dbReference>
<dbReference type="Pfam" id="PF05235">
    <property type="entry name" value="CHAD"/>
    <property type="match status" value="1"/>
</dbReference>
<feature type="domain" description="CHAD" evidence="1">
    <location>
        <begin position="4"/>
        <end position="289"/>
    </location>
</feature>
<organism evidence="2 3">
    <name type="scientific">Labilithrix luteola</name>
    <dbReference type="NCBI Taxonomy" id="1391654"/>
    <lineage>
        <taxon>Bacteria</taxon>
        <taxon>Pseudomonadati</taxon>
        <taxon>Myxococcota</taxon>
        <taxon>Polyangia</taxon>
        <taxon>Polyangiales</taxon>
        <taxon>Labilitrichaceae</taxon>
        <taxon>Labilithrix</taxon>
    </lineage>
</organism>
<dbReference type="InterPro" id="IPR038186">
    <property type="entry name" value="CHAD_dom_sf"/>
</dbReference>
<evidence type="ECO:0000259" key="1">
    <source>
        <dbReference type="PROSITE" id="PS51708"/>
    </source>
</evidence>
<gene>
    <name evidence="2" type="ORF">AKJ09_00253</name>
</gene>
<dbReference type="InterPro" id="IPR007899">
    <property type="entry name" value="CHAD_dom"/>
</dbReference>
<name>A0A0K1PKF5_9BACT</name>